<keyword evidence="3" id="KW-1185">Reference proteome</keyword>
<reference evidence="2 3" key="1">
    <citation type="journal article" date="2017" name="Int. J. Parasitol.">
        <title>The genome of the protozoan parasite Cystoisospora suis and a reverse vaccinology approach to identify vaccine candidates.</title>
        <authorList>
            <person name="Palmieri N."/>
            <person name="Shrestha A."/>
            <person name="Ruttkowski B."/>
            <person name="Beck T."/>
            <person name="Vogl C."/>
            <person name="Tomley F."/>
            <person name="Blake D.P."/>
            <person name="Joachim A."/>
        </authorList>
    </citation>
    <scope>NUCLEOTIDE SEQUENCE [LARGE SCALE GENOMIC DNA]</scope>
    <source>
        <strain evidence="2 3">Wien I</strain>
    </source>
</reference>
<dbReference type="GeneID" id="94430947"/>
<evidence type="ECO:0000256" key="1">
    <source>
        <dbReference type="SAM" id="MobiDB-lite"/>
    </source>
</evidence>
<evidence type="ECO:0000313" key="2">
    <source>
        <dbReference type="EMBL" id="PHJ18584.1"/>
    </source>
</evidence>
<evidence type="ECO:0000313" key="3">
    <source>
        <dbReference type="Proteomes" id="UP000221165"/>
    </source>
</evidence>
<dbReference type="EMBL" id="MIGC01004045">
    <property type="protein sequence ID" value="PHJ18584.1"/>
    <property type="molecule type" value="Genomic_DNA"/>
</dbReference>
<accession>A0A2C6KQ37</accession>
<dbReference type="VEuPathDB" id="ToxoDB:CSUI_007591"/>
<protein>
    <submittedName>
        <fullName evidence="2">Uncharacterized protein</fullName>
    </submittedName>
</protein>
<sequence length="181" mass="20309">MHQSQSRREVVWRDDYLHSVELGSLSLSSTRWARMTLIRSAWRTEVSDTRRKSERVLVMLAYCWGICGELQGLRSSFLQVSSGEALLGECTRIGCIIRALPACIVPARISFDFDVWTASLASVPFCLRHSKKNRPSGEERLHQPLASPVGVRVSKKDPSWSQPSKQADRKDVRSDIAPGLG</sequence>
<dbReference type="Proteomes" id="UP000221165">
    <property type="component" value="Unassembled WGS sequence"/>
</dbReference>
<feature type="region of interest" description="Disordered" evidence="1">
    <location>
        <begin position="133"/>
        <end position="181"/>
    </location>
</feature>
<dbReference type="AlphaFoldDB" id="A0A2C6KQ37"/>
<comment type="caution">
    <text evidence="2">The sequence shown here is derived from an EMBL/GenBank/DDBJ whole genome shotgun (WGS) entry which is preliminary data.</text>
</comment>
<dbReference type="RefSeq" id="XP_067920290.1">
    <property type="nucleotide sequence ID" value="XM_068067736.1"/>
</dbReference>
<gene>
    <name evidence="2" type="ORF">CSUI_007591</name>
</gene>
<feature type="non-terminal residue" evidence="2">
    <location>
        <position position="181"/>
    </location>
</feature>
<name>A0A2C6KQ37_9APIC</name>
<proteinExistence type="predicted"/>
<organism evidence="2 3">
    <name type="scientific">Cystoisospora suis</name>
    <dbReference type="NCBI Taxonomy" id="483139"/>
    <lineage>
        <taxon>Eukaryota</taxon>
        <taxon>Sar</taxon>
        <taxon>Alveolata</taxon>
        <taxon>Apicomplexa</taxon>
        <taxon>Conoidasida</taxon>
        <taxon>Coccidia</taxon>
        <taxon>Eucoccidiorida</taxon>
        <taxon>Eimeriorina</taxon>
        <taxon>Sarcocystidae</taxon>
        <taxon>Cystoisospora</taxon>
    </lineage>
</organism>